<feature type="region of interest" description="Disordered" evidence="6">
    <location>
        <begin position="1507"/>
        <end position="1528"/>
    </location>
</feature>
<evidence type="ECO:0000256" key="3">
    <source>
        <dbReference type="ARBA" id="ARBA00023125"/>
    </source>
</evidence>
<feature type="compositionally biased region" description="Basic and acidic residues" evidence="6">
    <location>
        <begin position="1307"/>
        <end position="1320"/>
    </location>
</feature>
<feature type="region of interest" description="Disordered" evidence="6">
    <location>
        <begin position="1188"/>
        <end position="1242"/>
    </location>
</feature>
<evidence type="ECO:0008006" key="15">
    <source>
        <dbReference type="Google" id="ProtNLM"/>
    </source>
</evidence>
<dbReference type="PANTHER" id="PTHR15180">
    <property type="entry name" value="GENERAL TRANSCRIPTION FACTOR 3C POLYPEPTIDE 1"/>
    <property type="match status" value="1"/>
</dbReference>
<feature type="compositionally biased region" description="Acidic residues" evidence="6">
    <location>
        <begin position="1224"/>
        <end position="1242"/>
    </location>
</feature>
<evidence type="ECO:0000256" key="1">
    <source>
        <dbReference type="ARBA" id="ARBA00004123"/>
    </source>
</evidence>
<feature type="compositionally biased region" description="Basic and acidic residues" evidence="6">
    <location>
        <begin position="1272"/>
        <end position="1282"/>
    </location>
</feature>
<dbReference type="GO" id="GO:0000127">
    <property type="term" value="C:transcription factor TFIIIC complex"/>
    <property type="evidence" value="ECO:0007669"/>
    <property type="project" value="InterPro"/>
</dbReference>
<dbReference type="Pfam" id="PF24655">
    <property type="entry name" value="DUF7645"/>
    <property type="match status" value="1"/>
</dbReference>
<evidence type="ECO:0000259" key="7">
    <source>
        <dbReference type="Pfam" id="PF04182"/>
    </source>
</evidence>
<evidence type="ECO:0000256" key="4">
    <source>
        <dbReference type="ARBA" id="ARBA00023163"/>
    </source>
</evidence>
<feature type="domain" description="General transcription factor 3C polypeptide 1 winged-helix" evidence="8">
    <location>
        <begin position="1"/>
        <end position="116"/>
    </location>
</feature>
<accession>A0AAW1PK36</accession>
<evidence type="ECO:0000259" key="12">
    <source>
        <dbReference type="Pfam" id="PF24658"/>
    </source>
</evidence>
<feature type="compositionally biased region" description="Pro residues" evidence="6">
    <location>
        <begin position="581"/>
        <end position="592"/>
    </location>
</feature>
<gene>
    <name evidence="13" type="ORF">WJX72_005577</name>
</gene>
<dbReference type="InterPro" id="IPR044210">
    <property type="entry name" value="Tfc3-like"/>
</dbReference>
<feature type="domain" description="B-block binding subunit of TFIIIC" evidence="7">
    <location>
        <begin position="126"/>
        <end position="198"/>
    </location>
</feature>
<dbReference type="InterPro" id="IPR007309">
    <property type="entry name" value="TFIIIC_Bblock-bd"/>
</dbReference>
<dbReference type="Pfam" id="PF24538">
    <property type="entry name" value="DUF7599"/>
    <property type="match status" value="1"/>
</dbReference>
<evidence type="ECO:0000313" key="13">
    <source>
        <dbReference type="EMBL" id="KAK9808876.1"/>
    </source>
</evidence>
<dbReference type="Proteomes" id="UP001489004">
    <property type="component" value="Unassembled WGS sequence"/>
</dbReference>
<evidence type="ECO:0000259" key="9">
    <source>
        <dbReference type="Pfam" id="PF24101"/>
    </source>
</evidence>
<feature type="region of interest" description="Disordered" evidence="6">
    <location>
        <begin position="1272"/>
        <end position="1369"/>
    </location>
</feature>
<evidence type="ECO:0000313" key="14">
    <source>
        <dbReference type="Proteomes" id="UP001489004"/>
    </source>
</evidence>
<organism evidence="13 14">
    <name type="scientific">[Myrmecia] bisecta</name>
    <dbReference type="NCBI Taxonomy" id="41462"/>
    <lineage>
        <taxon>Eukaryota</taxon>
        <taxon>Viridiplantae</taxon>
        <taxon>Chlorophyta</taxon>
        <taxon>core chlorophytes</taxon>
        <taxon>Trebouxiophyceae</taxon>
        <taxon>Trebouxiales</taxon>
        <taxon>Trebouxiaceae</taxon>
        <taxon>Myrmecia</taxon>
    </lineage>
</organism>
<feature type="compositionally biased region" description="Low complexity" evidence="6">
    <location>
        <begin position="1337"/>
        <end position="1366"/>
    </location>
</feature>
<dbReference type="GO" id="GO:0042791">
    <property type="term" value="P:5S class rRNA transcription by RNA polymerase III"/>
    <property type="evidence" value="ECO:0007669"/>
    <property type="project" value="TreeGrafter"/>
</dbReference>
<dbReference type="Pfam" id="PF23704">
    <property type="entry name" value="WHD_GTF3C1_N"/>
    <property type="match status" value="1"/>
</dbReference>
<dbReference type="InterPro" id="IPR056062">
    <property type="entry name" value="DUF7645"/>
</dbReference>
<evidence type="ECO:0000259" key="10">
    <source>
        <dbReference type="Pfam" id="PF24538"/>
    </source>
</evidence>
<dbReference type="Pfam" id="PF24101">
    <property type="entry name" value="WHD_GTF3C1"/>
    <property type="match status" value="1"/>
</dbReference>
<evidence type="ECO:0000256" key="5">
    <source>
        <dbReference type="ARBA" id="ARBA00023242"/>
    </source>
</evidence>
<keyword evidence="3" id="KW-0238">DNA-binding</keyword>
<dbReference type="InterPro" id="IPR056428">
    <property type="entry name" value="WH_GTF3C1"/>
</dbReference>
<feature type="domain" description="DUF7647" evidence="12">
    <location>
        <begin position="698"/>
        <end position="867"/>
    </location>
</feature>
<keyword evidence="4" id="KW-0804">Transcription</keyword>
<dbReference type="GO" id="GO:0003677">
    <property type="term" value="F:DNA binding"/>
    <property type="evidence" value="ECO:0007669"/>
    <property type="project" value="UniProtKB-KW"/>
</dbReference>
<comment type="caution">
    <text evidence="13">The sequence shown here is derived from an EMBL/GenBank/DDBJ whole genome shotgun (WGS) entry which is preliminary data.</text>
</comment>
<feature type="domain" description="DUF7645" evidence="11">
    <location>
        <begin position="869"/>
        <end position="923"/>
    </location>
</feature>
<protein>
    <recommendedName>
        <fullName evidence="15">B-block binding subunit of TFIIIC domain-containing protein</fullName>
    </recommendedName>
</protein>
<dbReference type="Pfam" id="PF04182">
    <property type="entry name" value="B-block_TFIIIC"/>
    <property type="match status" value="1"/>
</dbReference>
<keyword evidence="14" id="KW-1185">Reference proteome</keyword>
<feature type="compositionally biased region" description="Basic and acidic residues" evidence="6">
    <location>
        <begin position="1124"/>
        <end position="1133"/>
    </location>
</feature>
<dbReference type="InterPro" id="IPR056064">
    <property type="entry name" value="DUF7647"/>
</dbReference>
<evidence type="ECO:0000256" key="6">
    <source>
        <dbReference type="SAM" id="MobiDB-lite"/>
    </source>
</evidence>
<evidence type="ECO:0000256" key="2">
    <source>
        <dbReference type="ARBA" id="ARBA00022553"/>
    </source>
</evidence>
<keyword evidence="2" id="KW-0597">Phosphoprotein</keyword>
<feature type="compositionally biased region" description="Low complexity" evidence="6">
    <location>
        <begin position="1294"/>
        <end position="1306"/>
    </location>
</feature>
<evidence type="ECO:0000259" key="11">
    <source>
        <dbReference type="Pfam" id="PF24655"/>
    </source>
</evidence>
<proteinExistence type="predicted"/>
<dbReference type="PANTHER" id="PTHR15180:SF1">
    <property type="entry name" value="GENERAL TRANSCRIPTION FACTOR 3C POLYPEPTIDE 1"/>
    <property type="match status" value="1"/>
</dbReference>
<feature type="region of interest" description="Disordered" evidence="6">
    <location>
        <begin position="376"/>
        <end position="402"/>
    </location>
</feature>
<dbReference type="Pfam" id="PF24658">
    <property type="entry name" value="DUF7647"/>
    <property type="match status" value="1"/>
</dbReference>
<dbReference type="GO" id="GO:0006384">
    <property type="term" value="P:transcription initiation at RNA polymerase III promoter"/>
    <property type="evidence" value="ECO:0007669"/>
    <property type="project" value="InterPro"/>
</dbReference>
<feature type="domain" description="GTF3C1 extended winged-helix" evidence="9">
    <location>
        <begin position="442"/>
        <end position="549"/>
    </location>
</feature>
<name>A0AAW1PK36_9CHLO</name>
<dbReference type="InterPro" id="IPR056467">
    <property type="entry name" value="eWH_GTF3C1"/>
</dbReference>
<feature type="compositionally biased region" description="Acidic residues" evidence="6">
    <location>
        <begin position="993"/>
        <end position="1015"/>
    </location>
</feature>
<dbReference type="GO" id="GO:0005634">
    <property type="term" value="C:nucleus"/>
    <property type="evidence" value="ECO:0007669"/>
    <property type="project" value="UniProtKB-SubCell"/>
</dbReference>
<evidence type="ECO:0000259" key="8">
    <source>
        <dbReference type="Pfam" id="PF23704"/>
    </source>
</evidence>
<comment type="subcellular location">
    <subcellularLocation>
        <location evidence="1">Nucleus</location>
    </subcellularLocation>
</comment>
<dbReference type="InterPro" id="IPR056020">
    <property type="entry name" value="DUF7599"/>
</dbReference>
<keyword evidence="5" id="KW-0539">Nucleus</keyword>
<sequence>MDDLLNAAVEAVALEGPEGCSVTSLWTLLEQDLPIGGIAALPAELKQVMWQAILERSSELDFFLPSEEAGGQSSSGPPAQTLVTNTMILRRVDVAEATGASIKAKPHVRDHALGIYDEADICVDPLQRAAVEAVGRSRRTGRLQSDIAKLLGKKAQNFHYVMKHLDTRGLCVRNPLVLNQGGASHHSTTSIVHLPRFAPTLKPGQTFKRDTATGETWVADDDTVKLKAICDVLEACQDQQALQSDLKVKCGFRAPSGHRLWRRLKARLEKSGHISELVVRFNGKSSSCIKLNKPYVIGSVDAEEGAAGEDGAEDEVRGVPEVQAEKTLEHQLLDVILQAGEEGIALVDIASKMGQSSKKMNVRVREVMAAYGMLETSSQQGKQAPPASSGMPAIPAASRQQSTEPNTLALVVAAQPDSGELPMVAGGRALAAVKPQGRRLTTVQGERRLRLVLERLRTEGFLVVRELRRLFATAEAAEGLAAGPPKAPDPATIRRLLERAEAAKQLTVTKVAIPKVANRGEQEEGMRELQVVLPYGGGTTPELLSKIAAASSAINREAYNSASQLEAAGIAVPEVDDIPRLVPPQPPKPASDPGPGHGGHINKRKFDNGYVAARMKRARLLHMLICRLVGLGEWAGMPARPLEAPNTEPRPKDALRQSPSVFIYTAPPDPPQGAARKRGLALLSEHAVDLERDTKYSFLRDELLSAMTVDLFLQVIGSAMVYDGLHDLVAARKTLGDLSDEEKAKFVDSKASERLMVALEGLARQGLLQFVVTPKNAKRAARVRAEHTAAQFITCDTAVLDWPVGLAEGPSERSTGTQRMAFDLTLETQLTDYWARLECMCTSQLKVVKQCYPVTTAPECISLRAWAGARVMSVLQMQEVRERLRGIQAIDWDTCQQIAKDLNISYSQVVKLTYKQRRAVRLDRLGTPLPVAGWGDARVRPPHPPLPGPEVRGRRQAGATDADTDQPGSSFTARKRRRTAAEHETDAAAAAAAEDEEAEAEADGNEEDEEAEAPVEQENQAALLESRLAARRRALAAGRASQKGMAKRMRYSAADDKLLLSNYVRWYSRHELIEARLATAQYRGVKWDLTERQATKRLRRLASHEATSALMEELHGLLREVYERNPKWKDHPPPKPKPKPKQQKKRKRAMDAVLLEASLEAKRMRAIVEGAEVTSDGEHDMRAEHAGRQVAVAQRRTGAAGQAMGWMDSEEEEEGGGSGSEAPEPSDDEQPQPDENDPLIELSCEADEVALARMEELIGEIVEVAPYRKTGKERPRRVRLEDGTTPAQRRRQQKAAQQAQRRAAAAQEHEQRLLARKAAEAQKQAQKASKEAERQAKAASRQPGKARPAQPSAAPSPEAPEEPMAPVKGGATVHSMLRGRSLVQQWKHAVALPVRNMVLPADEKAPPVGVATAMELIKSLLFLANNTDGGQATPDSATALVRRFTDAEITQAFGYLRKHGQIYHGLARRPFTLSEQFKASLHVLDFPAELFEEAAAAHGRLNRSLAAAPPAADASEPQPMEMDGAGHQQAAGGELTILDGQEVGPGVVADLLARMAMEQITLRPGAVKVEPVPSDEPLIALLGSLEEAAQKRACIGPLDIDIPLSIKSIHPSAARPTRQPDGPTAAATSARSLVAAVAAEAAEGGPVPAGAEAVQETWLFRPSAVAADDAVRAAAERACLEAAALLGPSFSFASGSGGSVAGPTAAVHSLRAIRAAGNEGLSAPALAHALANPDSITAAEVVLKPWLDHKGQLNLPFWRALTQRAVSVVVRNPGIPEDLLLSQLDALCPQNARELAQLLVQKRLLSVRSLAKPLASQAMPSFFRSKAPTAPVKEARFYFPELATCFSQTAKVVP</sequence>
<reference evidence="13 14" key="1">
    <citation type="journal article" date="2024" name="Nat. Commun.">
        <title>Phylogenomics reveals the evolutionary origins of lichenization in chlorophyte algae.</title>
        <authorList>
            <person name="Puginier C."/>
            <person name="Libourel C."/>
            <person name="Otte J."/>
            <person name="Skaloud P."/>
            <person name="Haon M."/>
            <person name="Grisel S."/>
            <person name="Petersen M."/>
            <person name="Berrin J.G."/>
            <person name="Delaux P.M."/>
            <person name="Dal Grande F."/>
            <person name="Keller J."/>
        </authorList>
    </citation>
    <scope>NUCLEOTIDE SEQUENCE [LARGE SCALE GENOMIC DNA]</scope>
    <source>
        <strain evidence="13 14">SAG 2043</strain>
    </source>
</reference>
<feature type="domain" description="DUF7599" evidence="10">
    <location>
        <begin position="221"/>
        <end position="295"/>
    </location>
</feature>
<dbReference type="EMBL" id="JALJOR010000011">
    <property type="protein sequence ID" value="KAK9808876.1"/>
    <property type="molecule type" value="Genomic_DNA"/>
</dbReference>
<feature type="compositionally biased region" description="Basic residues" evidence="6">
    <location>
        <begin position="1134"/>
        <end position="1148"/>
    </location>
</feature>
<feature type="region of interest" description="Disordered" evidence="6">
    <location>
        <begin position="1124"/>
        <end position="1149"/>
    </location>
</feature>
<feature type="region of interest" description="Disordered" evidence="6">
    <location>
        <begin position="931"/>
        <end position="1017"/>
    </location>
</feature>
<feature type="region of interest" description="Disordered" evidence="6">
    <location>
        <begin position="581"/>
        <end position="604"/>
    </location>
</feature>